<dbReference type="OrthoDB" id="7916600at2"/>
<name>A0A1U9Z6E5_9HYPH</name>
<proteinExistence type="predicted"/>
<gene>
    <name evidence="2" type="ORF">Mame_03935</name>
</gene>
<evidence type="ECO:0000256" key="1">
    <source>
        <dbReference type="SAM" id="Phobius"/>
    </source>
</evidence>
<keyword evidence="3" id="KW-1185">Reference proteome</keyword>
<dbReference type="KEGG" id="mmed:Mame_03935"/>
<keyword evidence="1" id="KW-0812">Transmembrane</keyword>
<dbReference type="RefSeq" id="WP_018065567.1">
    <property type="nucleotide sequence ID" value="NZ_AQWH01000014.1"/>
</dbReference>
<sequence>MASASYTHRKIRDRLSAAVCIIFALYMGYLAHQDGVALAPSIFYGLIAFVLLAIVLMVLRSFIYALIIAALLVWLAAYMGFDWADRLIAYVDQLLTLGYQESLKLFMEAKEPIAT</sequence>
<dbReference type="STRING" id="1122214.Mame_03935"/>
<feature type="transmembrane region" description="Helical" evidence="1">
    <location>
        <begin position="37"/>
        <end position="55"/>
    </location>
</feature>
<reference evidence="2 3" key="1">
    <citation type="submission" date="2017-03" db="EMBL/GenBank/DDBJ databases">
        <title>Foreign affairs: Plasmid Transfer between Roseobacters and Rhizobia.</title>
        <authorList>
            <person name="Bartling P."/>
            <person name="Bunk B."/>
            <person name="Overmann J."/>
            <person name="Brinkmann H."/>
            <person name="Petersen J."/>
        </authorList>
    </citation>
    <scope>NUCLEOTIDE SEQUENCE [LARGE SCALE GENOMIC DNA]</scope>
    <source>
        <strain evidence="2 3">MACL11</strain>
    </source>
</reference>
<evidence type="ECO:0000313" key="3">
    <source>
        <dbReference type="Proteomes" id="UP000191135"/>
    </source>
</evidence>
<dbReference type="EMBL" id="CP020330">
    <property type="protein sequence ID" value="AQZ53236.1"/>
    <property type="molecule type" value="Genomic_DNA"/>
</dbReference>
<feature type="transmembrane region" description="Helical" evidence="1">
    <location>
        <begin position="62"/>
        <end position="81"/>
    </location>
</feature>
<protein>
    <submittedName>
        <fullName evidence="2">Uncharacterized protein</fullName>
    </submittedName>
</protein>
<dbReference type="Proteomes" id="UP000191135">
    <property type="component" value="Chromosome"/>
</dbReference>
<organism evidence="2 3">
    <name type="scientific">Martelella mediterranea DSM 17316</name>
    <dbReference type="NCBI Taxonomy" id="1122214"/>
    <lineage>
        <taxon>Bacteria</taxon>
        <taxon>Pseudomonadati</taxon>
        <taxon>Pseudomonadota</taxon>
        <taxon>Alphaproteobacteria</taxon>
        <taxon>Hyphomicrobiales</taxon>
        <taxon>Aurantimonadaceae</taxon>
        <taxon>Martelella</taxon>
    </lineage>
</organism>
<keyword evidence="1" id="KW-0472">Membrane</keyword>
<evidence type="ECO:0000313" key="2">
    <source>
        <dbReference type="EMBL" id="AQZ53236.1"/>
    </source>
</evidence>
<keyword evidence="1" id="KW-1133">Transmembrane helix</keyword>
<accession>A0A1U9Z6E5</accession>
<feature type="transmembrane region" description="Helical" evidence="1">
    <location>
        <begin position="15"/>
        <end position="31"/>
    </location>
</feature>
<dbReference type="AlphaFoldDB" id="A0A1U9Z6E5"/>